<sequence>MEDSELVEFLLQDVYPASTLVREEVTAVNSAAAAPVETPNVATVTADSGLRNETADDMDLMEGLDDLILNDSDAKQGDKKKKRGDRKQKSDANDTNKKLSKSERKKQSNEVAKEQSKMSEKPSHNQNSHPGEPDSYIEVAQSGRHDLNFHGAKKVIVNIQVLNEGNEIETTTLYDIKNVESLSLDVTVNEKDPVSPDQSKSNGKPKAQSRRKKKKNSVLPKPATDDHDAVAENKPPAPENNKRSTKKKKQAKLEEKTSLEDIDDKVHDEGIMQSAADDSQVNGKKLFEKSKAKRRKNKSKAKGNIVDGTPSDIPTQFERTSVEF</sequence>
<proteinExistence type="predicted"/>
<dbReference type="EMBL" id="HE978321">
    <property type="protein sequence ID" value="CCK71431.1"/>
    <property type="molecule type" value="Genomic_DNA"/>
</dbReference>
<feature type="region of interest" description="Disordered" evidence="1">
    <location>
        <begin position="68"/>
        <end position="143"/>
    </location>
</feature>
<dbReference type="KEGG" id="kng:KNAG_0H00150"/>
<keyword evidence="3" id="KW-1185">Reference proteome</keyword>
<organism evidence="2 3">
    <name type="scientific">Huiozyma naganishii (strain ATCC MYA-139 / BCRC 22969 / CBS 8797 / KCTC 17520 / NBRC 10181 / NCYC 3082 / Yp74L-3)</name>
    <name type="common">Yeast</name>
    <name type="synonym">Kazachstania naganishii</name>
    <dbReference type="NCBI Taxonomy" id="1071383"/>
    <lineage>
        <taxon>Eukaryota</taxon>
        <taxon>Fungi</taxon>
        <taxon>Dikarya</taxon>
        <taxon>Ascomycota</taxon>
        <taxon>Saccharomycotina</taxon>
        <taxon>Saccharomycetes</taxon>
        <taxon>Saccharomycetales</taxon>
        <taxon>Saccharomycetaceae</taxon>
        <taxon>Huiozyma</taxon>
    </lineage>
</organism>
<gene>
    <name evidence="2" type="primary">KNAG0H00150</name>
    <name evidence="2" type="ordered locus">KNAG_0H00150</name>
</gene>
<feature type="compositionally biased region" description="Basic residues" evidence="1">
    <location>
        <begin position="291"/>
        <end position="301"/>
    </location>
</feature>
<feature type="compositionally biased region" description="Basic and acidic residues" evidence="1">
    <location>
        <begin position="251"/>
        <end position="270"/>
    </location>
</feature>
<dbReference type="AlphaFoldDB" id="J7S9B9"/>
<evidence type="ECO:0000256" key="1">
    <source>
        <dbReference type="SAM" id="MobiDB-lite"/>
    </source>
</evidence>
<protein>
    <submittedName>
        <fullName evidence="2">Uncharacterized protein</fullName>
    </submittedName>
</protein>
<reference evidence="2 3" key="1">
    <citation type="journal article" date="2011" name="Proc. Natl. Acad. Sci. U.S.A.">
        <title>Evolutionary erosion of yeast sex chromosomes by mating-type switching accidents.</title>
        <authorList>
            <person name="Gordon J.L."/>
            <person name="Armisen D."/>
            <person name="Proux-Wera E."/>
            <person name="Oheigeartaigh S.S."/>
            <person name="Byrne K.P."/>
            <person name="Wolfe K.H."/>
        </authorList>
    </citation>
    <scope>NUCLEOTIDE SEQUENCE [LARGE SCALE GENOMIC DNA]</scope>
    <source>
        <strain evidence="3">ATCC MYA-139 / BCRC 22969 / CBS 8797 / CCRC 22969 / KCTC 17520 / NBRC 10181 / NCYC 3082</strain>
    </source>
</reference>
<dbReference type="RefSeq" id="XP_022465676.1">
    <property type="nucleotide sequence ID" value="XM_022609262.1"/>
</dbReference>
<dbReference type="GeneID" id="34527163"/>
<name>J7S9B9_HUIN7</name>
<dbReference type="Proteomes" id="UP000006310">
    <property type="component" value="Chromosome 8"/>
</dbReference>
<accession>J7S9B9</accession>
<evidence type="ECO:0000313" key="2">
    <source>
        <dbReference type="EMBL" id="CCK71431.1"/>
    </source>
</evidence>
<feature type="compositionally biased region" description="Basic residues" evidence="1">
    <location>
        <begin position="207"/>
        <end position="216"/>
    </location>
</feature>
<feature type="region of interest" description="Disordered" evidence="1">
    <location>
        <begin position="184"/>
        <end position="324"/>
    </location>
</feature>
<dbReference type="HOGENOM" id="CLU_858060_0_0_1"/>
<evidence type="ECO:0000313" key="3">
    <source>
        <dbReference type="Proteomes" id="UP000006310"/>
    </source>
</evidence>
<reference evidence="3" key="2">
    <citation type="submission" date="2012-08" db="EMBL/GenBank/DDBJ databases">
        <title>Genome sequence of Kazachstania naganishii.</title>
        <authorList>
            <person name="Gordon J.L."/>
            <person name="Armisen D."/>
            <person name="Proux-Wera E."/>
            <person name="OhEigeartaigh S.S."/>
            <person name="Byrne K.P."/>
            <person name="Wolfe K.H."/>
        </authorList>
    </citation>
    <scope>NUCLEOTIDE SEQUENCE [LARGE SCALE GENOMIC DNA]</scope>
    <source>
        <strain evidence="3">ATCC MYA-139 / BCRC 22969 / CBS 8797 / CCRC 22969 / KCTC 17520 / NBRC 10181 / NCYC 3082</strain>
    </source>
</reference>
<feature type="compositionally biased region" description="Basic and acidic residues" evidence="1">
    <location>
        <begin position="87"/>
        <end position="123"/>
    </location>
</feature>
<feature type="compositionally biased region" description="Polar residues" evidence="1">
    <location>
        <begin position="312"/>
        <end position="324"/>
    </location>
</feature>